<comment type="caution">
    <text evidence="1">The sequence shown here is derived from an EMBL/GenBank/DDBJ whole genome shotgun (WGS) entry which is preliminary data.</text>
</comment>
<gene>
    <name evidence="1" type="ORF">ACFOKA_09650</name>
</gene>
<proteinExistence type="predicted"/>
<protein>
    <recommendedName>
        <fullName evidence="3">Peptidase M28 domain-containing protein</fullName>
    </recommendedName>
</protein>
<evidence type="ECO:0000313" key="1">
    <source>
        <dbReference type="EMBL" id="MFC3052166.1"/>
    </source>
</evidence>
<dbReference type="SUPFAM" id="SSF53187">
    <property type="entry name" value="Zn-dependent exopeptidases"/>
    <property type="match status" value="1"/>
</dbReference>
<evidence type="ECO:0008006" key="3">
    <source>
        <dbReference type="Google" id="ProtNLM"/>
    </source>
</evidence>
<sequence length="407" mass="44464">MFTRRRVIGTFIGVSFNPMLSALSIGETSLRQRVSDIIQEYSEQGIHRTGTETDGVSADWLKARISELGVEPAETAFPFKRVEVKSALVRIAGQDMQGVPLYDCGYTDEKGITGSIGMLGSDADIGVVMISPFGSDVLHAARVSGKHKAIVAVTDEKWPTDGVATVNAEDYSNPFGPPVIQIAYQHWGRVRQAVEKGDTGTVVAQCRYVDAIARNIGATIKGKIAGLDPLVIMTPRSGWWQCASERGGGIACWLEMMRAIKEVGPDRDVIFTANTGHELAHLGLDHYLSSHQDLIKGAFMWVHLGANFAAKYDSKVIVQYSDDQAEAVLKNRLKASNLTADIEVDGTRRPWGEARNIYDGKGHYISLLATNGLFHHPQDVWPDAVDLEKTVGWVSAFSHIGAELCRI</sequence>
<dbReference type="RefSeq" id="WP_194214147.1">
    <property type="nucleotide sequence ID" value="NZ_CP061205.1"/>
</dbReference>
<dbReference type="Gene3D" id="3.40.630.10">
    <property type="entry name" value="Zn peptidases"/>
    <property type="match status" value="1"/>
</dbReference>
<evidence type="ECO:0000313" key="2">
    <source>
        <dbReference type="Proteomes" id="UP001595444"/>
    </source>
</evidence>
<organism evidence="1 2">
    <name type="scientific">Kordiimonas pumila</name>
    <dbReference type="NCBI Taxonomy" id="2161677"/>
    <lineage>
        <taxon>Bacteria</taxon>
        <taxon>Pseudomonadati</taxon>
        <taxon>Pseudomonadota</taxon>
        <taxon>Alphaproteobacteria</taxon>
        <taxon>Kordiimonadales</taxon>
        <taxon>Kordiimonadaceae</taxon>
        <taxon>Kordiimonas</taxon>
    </lineage>
</organism>
<dbReference type="Proteomes" id="UP001595444">
    <property type="component" value="Unassembled WGS sequence"/>
</dbReference>
<reference evidence="2" key="1">
    <citation type="journal article" date="2019" name="Int. J. Syst. Evol. Microbiol.">
        <title>The Global Catalogue of Microorganisms (GCM) 10K type strain sequencing project: providing services to taxonomists for standard genome sequencing and annotation.</title>
        <authorList>
            <consortium name="The Broad Institute Genomics Platform"/>
            <consortium name="The Broad Institute Genome Sequencing Center for Infectious Disease"/>
            <person name="Wu L."/>
            <person name="Ma J."/>
        </authorList>
    </citation>
    <scope>NUCLEOTIDE SEQUENCE [LARGE SCALE GENOMIC DNA]</scope>
    <source>
        <strain evidence="2">KCTC 62164</strain>
    </source>
</reference>
<accession>A0ABV7D5R0</accession>
<name>A0ABV7D5R0_9PROT</name>
<dbReference type="EMBL" id="JBHRSL010000010">
    <property type="protein sequence ID" value="MFC3052166.1"/>
    <property type="molecule type" value="Genomic_DNA"/>
</dbReference>
<keyword evidence="2" id="KW-1185">Reference proteome</keyword>